<accession>A0A5B8UZ70</accession>
<dbReference type="InterPro" id="IPR051045">
    <property type="entry name" value="TonB-dependent_transducer"/>
</dbReference>
<dbReference type="Proteomes" id="UP000321479">
    <property type="component" value="Chromosome"/>
</dbReference>
<feature type="chain" id="PRO_5022854266" description="TonB C-terminal domain-containing protein" evidence="1">
    <location>
        <begin position="21"/>
        <end position="144"/>
    </location>
</feature>
<dbReference type="OrthoDB" id="649093at2"/>
<dbReference type="GO" id="GO:0098797">
    <property type="term" value="C:plasma membrane protein complex"/>
    <property type="evidence" value="ECO:0007669"/>
    <property type="project" value="TreeGrafter"/>
</dbReference>
<evidence type="ECO:0000259" key="2">
    <source>
        <dbReference type="Pfam" id="PF03544"/>
    </source>
</evidence>
<dbReference type="PANTHER" id="PTHR33446">
    <property type="entry name" value="PROTEIN TONB-RELATED"/>
    <property type="match status" value="1"/>
</dbReference>
<sequence length="144" mass="16142">MKKTLFLFLFTIVTVIGAKAQTADDAKVDTIDIPSEMPRQIDTKVMVFTAVESEPKFPGGMQEFYKYLGNSINVPASLFVKGRVQVSFVVETDGQVVETKIIKGIVTQKMKQEILRVFNASPKWKPAIQNGRPVRVQYSIPLSF</sequence>
<keyword evidence="4" id="KW-1185">Reference proteome</keyword>
<dbReference type="EMBL" id="CP042436">
    <property type="protein sequence ID" value="QEC64450.1"/>
    <property type="molecule type" value="Genomic_DNA"/>
</dbReference>
<dbReference type="AlphaFoldDB" id="A0A5B8UZ70"/>
<evidence type="ECO:0000313" key="3">
    <source>
        <dbReference type="EMBL" id="QEC64450.1"/>
    </source>
</evidence>
<proteinExistence type="predicted"/>
<dbReference type="GO" id="GO:0055085">
    <property type="term" value="P:transmembrane transport"/>
    <property type="evidence" value="ECO:0007669"/>
    <property type="project" value="InterPro"/>
</dbReference>
<dbReference type="Pfam" id="PF03544">
    <property type="entry name" value="TonB_C"/>
    <property type="match status" value="1"/>
</dbReference>
<name>A0A5B8UZ70_9SPHI</name>
<dbReference type="SUPFAM" id="SSF74653">
    <property type="entry name" value="TolA/TonB C-terminal domain"/>
    <property type="match status" value="1"/>
</dbReference>
<dbReference type="RefSeq" id="WP_147033275.1">
    <property type="nucleotide sequence ID" value="NZ_CP042436.1"/>
</dbReference>
<evidence type="ECO:0000256" key="1">
    <source>
        <dbReference type="SAM" id="SignalP"/>
    </source>
</evidence>
<feature type="domain" description="TonB C-terminal" evidence="2">
    <location>
        <begin position="81"/>
        <end position="144"/>
    </location>
</feature>
<keyword evidence="1" id="KW-0732">Signal</keyword>
<dbReference type="KEGG" id="mgin:FRZ54_18335"/>
<protein>
    <recommendedName>
        <fullName evidence="2">TonB C-terminal domain-containing protein</fullName>
    </recommendedName>
</protein>
<gene>
    <name evidence="3" type="ORF">FRZ54_18335</name>
</gene>
<dbReference type="GO" id="GO:0031992">
    <property type="term" value="F:energy transducer activity"/>
    <property type="evidence" value="ECO:0007669"/>
    <property type="project" value="TreeGrafter"/>
</dbReference>
<feature type="signal peptide" evidence="1">
    <location>
        <begin position="1"/>
        <end position="20"/>
    </location>
</feature>
<dbReference type="PANTHER" id="PTHR33446:SF2">
    <property type="entry name" value="PROTEIN TONB"/>
    <property type="match status" value="1"/>
</dbReference>
<evidence type="ECO:0000313" key="4">
    <source>
        <dbReference type="Proteomes" id="UP000321479"/>
    </source>
</evidence>
<organism evidence="3 4">
    <name type="scientific">Mucilaginibacter ginsenosidivorans</name>
    <dbReference type="NCBI Taxonomy" id="398053"/>
    <lineage>
        <taxon>Bacteria</taxon>
        <taxon>Pseudomonadati</taxon>
        <taxon>Bacteroidota</taxon>
        <taxon>Sphingobacteriia</taxon>
        <taxon>Sphingobacteriales</taxon>
        <taxon>Sphingobacteriaceae</taxon>
        <taxon>Mucilaginibacter</taxon>
    </lineage>
</organism>
<reference evidence="3 4" key="1">
    <citation type="journal article" date="2017" name="Curr. Microbiol.">
        <title>Mucilaginibacter ginsenosidivorans sp. nov., Isolated from Soil of Ginseng Field.</title>
        <authorList>
            <person name="Kim M.M."/>
            <person name="Siddiqi M.Z."/>
            <person name="Im W.T."/>
        </authorList>
    </citation>
    <scope>NUCLEOTIDE SEQUENCE [LARGE SCALE GENOMIC DNA]</scope>
    <source>
        <strain evidence="3 4">Gsoil 3017</strain>
    </source>
</reference>
<dbReference type="Gene3D" id="3.30.1150.10">
    <property type="match status" value="1"/>
</dbReference>
<dbReference type="InterPro" id="IPR037682">
    <property type="entry name" value="TonB_C"/>
</dbReference>